<dbReference type="PATRIC" id="fig|1217699.3.peg.3280"/>
<evidence type="ECO:0000313" key="8">
    <source>
        <dbReference type="Proteomes" id="UP000016203"/>
    </source>
</evidence>
<name>R9AP76_9GAMM</name>
<dbReference type="InterPro" id="IPR041677">
    <property type="entry name" value="DNA2/NAM7_AAA_11"/>
</dbReference>
<comment type="caution">
    <text evidence="7">The sequence shown here is derived from an EMBL/GenBank/DDBJ whole genome shotgun (WGS) entry which is preliminary data.</text>
</comment>
<dbReference type="HOGENOM" id="CLU_004074_0_0_6"/>
<dbReference type="Gene3D" id="1.10.510.10">
    <property type="entry name" value="Transferase(Phosphotransferase) domain 1"/>
    <property type="match status" value="1"/>
</dbReference>
<dbReference type="Pfam" id="PF13087">
    <property type="entry name" value="AAA_12"/>
    <property type="match status" value="1"/>
</dbReference>
<reference evidence="7 8" key="1">
    <citation type="submission" date="2013-03" db="EMBL/GenBank/DDBJ databases">
        <title>The Genome Sequence of Acinetobacter sp. CIP 110321.</title>
        <authorList>
            <consortium name="The Broad Institute Genome Sequencing Platform"/>
            <consortium name="The Broad Institute Genome Sequencing Center for Infectious Disease"/>
            <person name="Cerqueira G."/>
            <person name="Feldgarden M."/>
            <person name="Courvalin P."/>
            <person name="Perichon B."/>
            <person name="Grillot-Courvalin C."/>
            <person name="Clermont D."/>
            <person name="Rocha E."/>
            <person name="Yoon E.-J."/>
            <person name="Nemec A."/>
            <person name="Walker B."/>
            <person name="Young S.K."/>
            <person name="Zeng Q."/>
            <person name="Gargeya S."/>
            <person name="Fitzgerald M."/>
            <person name="Haas B."/>
            <person name="Abouelleil A."/>
            <person name="Alvarado L."/>
            <person name="Arachchi H.M."/>
            <person name="Berlin A.M."/>
            <person name="Chapman S.B."/>
            <person name="Dewar J."/>
            <person name="Goldberg J."/>
            <person name="Griggs A."/>
            <person name="Gujja S."/>
            <person name="Hansen M."/>
            <person name="Howarth C."/>
            <person name="Imamovic A."/>
            <person name="Larimer J."/>
            <person name="McCowan C."/>
            <person name="Murphy C."/>
            <person name="Neiman D."/>
            <person name="Pearson M."/>
            <person name="Priest M."/>
            <person name="Roberts A."/>
            <person name="Saif S."/>
            <person name="Shea T."/>
            <person name="Sisk P."/>
            <person name="Sykes S."/>
            <person name="Wortman J."/>
            <person name="Nusbaum C."/>
            <person name="Birren B."/>
        </authorList>
    </citation>
    <scope>NUCLEOTIDE SEQUENCE [LARGE SCALE GENOMIC DNA]</scope>
    <source>
        <strain evidence="7 8">CIP 110321</strain>
    </source>
</reference>
<feature type="domain" description="FHA" evidence="6">
    <location>
        <begin position="938"/>
        <end position="992"/>
    </location>
</feature>
<dbReference type="InterPro" id="IPR047187">
    <property type="entry name" value="SF1_C_Upf1"/>
</dbReference>
<dbReference type="GO" id="GO:0016787">
    <property type="term" value="F:hydrolase activity"/>
    <property type="evidence" value="ECO:0007669"/>
    <property type="project" value="UniProtKB-KW"/>
</dbReference>
<dbReference type="GO" id="GO:0005524">
    <property type="term" value="F:ATP binding"/>
    <property type="evidence" value="ECO:0007669"/>
    <property type="project" value="UniProtKB-KW"/>
</dbReference>
<dbReference type="GeneID" id="45417117"/>
<evidence type="ECO:0000256" key="4">
    <source>
        <dbReference type="ARBA" id="ARBA00022806"/>
    </source>
</evidence>
<dbReference type="RefSeq" id="WP_005146767.1">
    <property type="nucleotide sequence ID" value="NZ_KE007349.1"/>
</dbReference>
<dbReference type="OrthoDB" id="9757917at2"/>
<evidence type="ECO:0000259" key="6">
    <source>
        <dbReference type="PROSITE" id="PS50006"/>
    </source>
</evidence>
<evidence type="ECO:0000256" key="5">
    <source>
        <dbReference type="ARBA" id="ARBA00022840"/>
    </source>
</evidence>
<keyword evidence="5" id="KW-0067">ATP-binding</keyword>
<dbReference type="PANTHER" id="PTHR43788">
    <property type="entry name" value="DNA2/NAM7 HELICASE FAMILY MEMBER"/>
    <property type="match status" value="1"/>
</dbReference>
<dbReference type="InterPro" id="IPR050534">
    <property type="entry name" value="Coronavir_polyprotein_1ab"/>
</dbReference>
<dbReference type="EMBL" id="AQFL01000026">
    <property type="protein sequence ID" value="EOR03825.1"/>
    <property type="molecule type" value="Genomic_DNA"/>
</dbReference>
<keyword evidence="2" id="KW-0547">Nucleotide-binding</keyword>
<dbReference type="InterPro" id="IPR041679">
    <property type="entry name" value="DNA2/NAM7-like_C"/>
</dbReference>
<dbReference type="Gene3D" id="3.40.50.300">
    <property type="entry name" value="P-loop containing nucleotide triphosphate hydrolases"/>
    <property type="match status" value="2"/>
</dbReference>
<dbReference type="Pfam" id="PF08378">
    <property type="entry name" value="NERD"/>
    <property type="match status" value="1"/>
</dbReference>
<evidence type="ECO:0000256" key="1">
    <source>
        <dbReference type="ARBA" id="ARBA00007913"/>
    </source>
</evidence>
<dbReference type="CDD" id="cd18808">
    <property type="entry name" value="SF1_C_Upf1"/>
    <property type="match status" value="1"/>
</dbReference>
<comment type="similarity">
    <text evidence="1">Belongs to the DNA2/NAM7 helicase family.</text>
</comment>
<keyword evidence="4" id="KW-0347">Helicase</keyword>
<dbReference type="InterPro" id="IPR011528">
    <property type="entry name" value="NERD"/>
</dbReference>
<dbReference type="GO" id="GO:0043139">
    <property type="term" value="F:5'-3' DNA helicase activity"/>
    <property type="evidence" value="ECO:0007669"/>
    <property type="project" value="TreeGrafter"/>
</dbReference>
<keyword evidence="3" id="KW-0378">Hydrolase</keyword>
<dbReference type="PANTHER" id="PTHR43788:SF8">
    <property type="entry name" value="DNA-BINDING PROTEIN SMUBP-2"/>
    <property type="match status" value="1"/>
</dbReference>
<evidence type="ECO:0000256" key="2">
    <source>
        <dbReference type="ARBA" id="ARBA00022741"/>
    </source>
</evidence>
<proteinExistence type="inferred from homology"/>
<dbReference type="SUPFAM" id="SSF56112">
    <property type="entry name" value="Protein kinase-like (PK-like)"/>
    <property type="match status" value="1"/>
</dbReference>
<gene>
    <name evidence="7" type="ORF">F896_03361</name>
</gene>
<dbReference type="InterPro" id="IPR000253">
    <property type="entry name" value="FHA_dom"/>
</dbReference>
<evidence type="ECO:0000256" key="3">
    <source>
        <dbReference type="ARBA" id="ARBA00022801"/>
    </source>
</evidence>
<dbReference type="PROSITE" id="PS50006">
    <property type="entry name" value="FHA_DOMAIN"/>
    <property type="match status" value="1"/>
</dbReference>
<dbReference type="Proteomes" id="UP000016203">
    <property type="component" value="Unassembled WGS sequence"/>
</dbReference>
<protein>
    <recommendedName>
        <fullName evidence="6">FHA domain-containing protein</fullName>
    </recommendedName>
</protein>
<dbReference type="SUPFAM" id="SSF52540">
    <property type="entry name" value="P-loop containing nucleoside triphosphate hydrolases"/>
    <property type="match status" value="1"/>
</dbReference>
<accession>R9AP76</accession>
<sequence>MSLIIKTQANGIHQHETKAIDKIREAFSVEDEMRKYSPWYGYAGYTLVDRITKKEGEFDLILVTNSVVIVVELKDWNGKSIKSVNGNWYMDERDMGISPVSLTRQKQFILVNKLKALKDKFTGNPGFVPRVYFFVVMCGKVNFSGLPEDEANHVISIDKFIKFSNKIAFNKEFKPHPNAQHLDKDFGLIDKIFVTNDTQPKKVIVQKYKQEEELLAHPQKIYTEYEAISTISRSDKALIRQWYFANFKEMSLQSPKQRAALLNHERIISAEFQQSNQLYKTALVPLIMPEEDQITEQYNELVEYRQSHLRFNDFITRINPNLSEEDKLDLIQILVSKFAEMHNLGISHGDINSHCIWISPQKDVAISHFLTSNSENIDNQIEDLQSSLTFLPRDFQAKLANVSAFKKDVYMLAIVAWHLWENNRLTAKAISNVCVNSDHWIADLVKKAITFEINDASQLLREFNAKRPTQAVEFIADVALLEEYVTADKIYKIYPEEDEIYEDVDNKTTLYRSGDHLVKEWSDVHLDRFSSSDILKYQHFFERLKEATAQNLSYLPNLVRYGISTKSRSLFVVCDVVEGVKVDEIEAEKESRLQLAANLVEAIIHLHKLGLPIGRINHDSVLFNSENSSFVFNDIIDIRPYLDHKSEYYPAHIENPTSEQCHNHAIMYMVCQILRFKIGDDSTDFKWISDAVKLELNETEFPLGDLNRLLESIETTQINSDTPTIRIPVPDKFTELQIFADNKRIYAALEKGRNGNDIMVKLQGIGGSIHFIIDPNSKSIRFVTGVRESDVVPHYVIDQAVLEIDINLNIEHSIGRPDYTELSSFLFNLEEFSTAIDDILQDQFNDQEDILELETDFPQSTDVLDIDQQLLIHDSQDPCVTDEIVNKITLDYVHNDTNKLAALNIDTKKLWKAILETETEALPYIVLSQPLQLVDTKIYIARYEDDNDVLDKFPKDALISLIHKTIDFNGEDREFRVGDIDIQNSLAGELRVKGVKYADKIKVGQVLYLRTKADKSSFLKRKNALEQILRRQSDIPNLVDYFEPTSQIIPKNYNITVSDKDFERYDQKDQNGKVVVSLNDLQREAFRKLINFGPVSILQGPPGTGKTEFIAAFVHYVFEKQNANNVLMVSQSHEAVNTAAERIRKHAQRLETPLEIVRFSNRENAVSNNLKDVYSDSIISTHRHLFLTEMEDRVLSLSQSIGVDKEYLACALFLKVNLFGHLSRMLVSTESEDEKLLSKTEWNGLSAKLIDRLKDYSQELHTSLIGLNSRQILDRESQIWEMLDESFEVQGKAANNAKALVQIAFDYDQLIDSPNANYETYLSKTRQFICGTCVGIGHHSIDIANQTFDWVIIDESARSISSELAIAMQSAKRILLVGDHKQLPPLYSPEHAKALARKLGFSEKRIEANLKSDFERLFNSPYGKVVQGKLLSQYRMAPAIGNMVSDCFYDDPLKTEVIEPFEKPYTREMVRVVPNIYLKCSVQELRSTVTWVDTSEKYSDGVGTTFYNKHEARKIMALLEKIHSDKQLLKELKDRSKPNEPPIGIICMYGEQKRYLRKQFNSKSWDEEFRSLVKIDTVDSYQGKENRIIILSITRNSSDNKIGFMNMPNRINVALSRAMDRLVIFGASRLWDMPRHKESPLGLVLSYILERTNDDQHYQYIADQKLAPTKNPNSLKFKYKTSSNRGGNHE</sequence>
<dbReference type="InterPro" id="IPR011009">
    <property type="entry name" value="Kinase-like_dom_sf"/>
</dbReference>
<dbReference type="Pfam" id="PF13086">
    <property type="entry name" value="AAA_11"/>
    <property type="match status" value="1"/>
</dbReference>
<dbReference type="InterPro" id="IPR027417">
    <property type="entry name" value="P-loop_NTPase"/>
</dbReference>
<organism evidence="7 8">
    <name type="scientific">Acinetobacter genomosp. 15BJ</name>
    <dbReference type="NCBI Taxonomy" id="106651"/>
    <lineage>
        <taxon>Bacteria</taxon>
        <taxon>Pseudomonadati</taxon>
        <taxon>Pseudomonadota</taxon>
        <taxon>Gammaproteobacteria</taxon>
        <taxon>Moraxellales</taxon>
        <taxon>Moraxellaceae</taxon>
        <taxon>Acinetobacter</taxon>
    </lineage>
</organism>
<evidence type="ECO:0000313" key="7">
    <source>
        <dbReference type="EMBL" id="EOR03825.1"/>
    </source>
</evidence>